<protein>
    <submittedName>
        <fullName evidence="1">Uncharacterized protein</fullName>
    </submittedName>
</protein>
<keyword evidence="2" id="KW-1185">Reference proteome</keyword>
<dbReference type="EMBL" id="PQIB02000004">
    <property type="protein sequence ID" value="RLN22403.1"/>
    <property type="molecule type" value="Genomic_DNA"/>
</dbReference>
<accession>A0A3L6SLI4</accession>
<evidence type="ECO:0000313" key="2">
    <source>
        <dbReference type="Proteomes" id="UP000275267"/>
    </source>
</evidence>
<sequence length="107" mass="11948">MHPRRSAAIQLLAAHPGHRKYKRNQQLTCTDPKNNKAGCMARCEAHCPDQCIVLCPGCKTYCICDFYTGMSLHRRPPNAPIAPLAEVELPQRRAILTHSNDCLALPQ</sequence>
<name>A0A3L6SLI4_PANMI</name>
<proteinExistence type="predicted"/>
<dbReference type="OrthoDB" id="10517790at2759"/>
<comment type="caution">
    <text evidence="1">The sequence shown here is derived from an EMBL/GenBank/DDBJ whole genome shotgun (WGS) entry which is preliminary data.</text>
</comment>
<evidence type="ECO:0000313" key="1">
    <source>
        <dbReference type="EMBL" id="RLN22403.1"/>
    </source>
</evidence>
<reference evidence="2" key="1">
    <citation type="journal article" date="2019" name="Nat. Commun.">
        <title>The genome of broomcorn millet.</title>
        <authorList>
            <person name="Zou C."/>
            <person name="Miki D."/>
            <person name="Li D."/>
            <person name="Tang Q."/>
            <person name="Xiao L."/>
            <person name="Rajput S."/>
            <person name="Deng P."/>
            <person name="Jia W."/>
            <person name="Huang R."/>
            <person name="Zhang M."/>
            <person name="Sun Y."/>
            <person name="Hu J."/>
            <person name="Fu X."/>
            <person name="Schnable P.S."/>
            <person name="Li F."/>
            <person name="Zhang H."/>
            <person name="Feng B."/>
            <person name="Zhu X."/>
            <person name="Liu R."/>
            <person name="Schnable J.C."/>
            <person name="Zhu J.-K."/>
            <person name="Zhang H."/>
        </authorList>
    </citation>
    <scope>NUCLEOTIDE SEQUENCE [LARGE SCALE GENOMIC DNA]</scope>
</reference>
<gene>
    <name evidence="1" type="ORF">C2845_PM07G36000</name>
</gene>
<organism evidence="1 2">
    <name type="scientific">Panicum miliaceum</name>
    <name type="common">Proso millet</name>
    <name type="synonym">Broomcorn millet</name>
    <dbReference type="NCBI Taxonomy" id="4540"/>
    <lineage>
        <taxon>Eukaryota</taxon>
        <taxon>Viridiplantae</taxon>
        <taxon>Streptophyta</taxon>
        <taxon>Embryophyta</taxon>
        <taxon>Tracheophyta</taxon>
        <taxon>Spermatophyta</taxon>
        <taxon>Magnoliopsida</taxon>
        <taxon>Liliopsida</taxon>
        <taxon>Poales</taxon>
        <taxon>Poaceae</taxon>
        <taxon>PACMAD clade</taxon>
        <taxon>Panicoideae</taxon>
        <taxon>Panicodae</taxon>
        <taxon>Paniceae</taxon>
        <taxon>Panicinae</taxon>
        <taxon>Panicum</taxon>
        <taxon>Panicum sect. Panicum</taxon>
    </lineage>
</organism>
<dbReference type="AlphaFoldDB" id="A0A3L6SLI4"/>
<dbReference type="Proteomes" id="UP000275267">
    <property type="component" value="Unassembled WGS sequence"/>
</dbReference>
<dbReference type="STRING" id="4540.A0A3L6SLI4"/>